<organism evidence="2 3">
    <name type="scientific">Solanum bulbocastanum</name>
    <name type="common">Wild potato</name>
    <dbReference type="NCBI Taxonomy" id="147425"/>
    <lineage>
        <taxon>Eukaryota</taxon>
        <taxon>Viridiplantae</taxon>
        <taxon>Streptophyta</taxon>
        <taxon>Embryophyta</taxon>
        <taxon>Tracheophyta</taxon>
        <taxon>Spermatophyta</taxon>
        <taxon>Magnoliopsida</taxon>
        <taxon>eudicotyledons</taxon>
        <taxon>Gunneridae</taxon>
        <taxon>Pentapetalae</taxon>
        <taxon>asterids</taxon>
        <taxon>lamiids</taxon>
        <taxon>Solanales</taxon>
        <taxon>Solanaceae</taxon>
        <taxon>Solanoideae</taxon>
        <taxon>Solaneae</taxon>
        <taxon>Solanum</taxon>
    </lineage>
</organism>
<evidence type="ECO:0000256" key="1">
    <source>
        <dbReference type="SAM" id="Coils"/>
    </source>
</evidence>
<protein>
    <submittedName>
        <fullName evidence="2">Uncharacterized protein</fullName>
    </submittedName>
</protein>
<keyword evidence="1" id="KW-0175">Coiled coil</keyword>
<evidence type="ECO:0000313" key="3">
    <source>
        <dbReference type="Proteomes" id="UP001371456"/>
    </source>
</evidence>
<gene>
    <name evidence="2" type="ORF">RDI58_024208</name>
</gene>
<proteinExistence type="predicted"/>
<name>A0AAN8Y3D6_SOLBU</name>
<comment type="caution">
    <text evidence="2">The sequence shown here is derived from an EMBL/GenBank/DDBJ whole genome shotgun (WGS) entry which is preliminary data.</text>
</comment>
<reference evidence="2 3" key="1">
    <citation type="submission" date="2024-02" db="EMBL/GenBank/DDBJ databases">
        <title>de novo genome assembly of Solanum bulbocastanum strain 11H21.</title>
        <authorList>
            <person name="Hosaka A.J."/>
        </authorList>
    </citation>
    <scope>NUCLEOTIDE SEQUENCE [LARGE SCALE GENOMIC DNA]</scope>
    <source>
        <tissue evidence="2">Young leaves</tissue>
    </source>
</reference>
<dbReference type="EMBL" id="JBANQN010000010">
    <property type="protein sequence ID" value="KAK6777491.1"/>
    <property type="molecule type" value="Genomic_DNA"/>
</dbReference>
<accession>A0AAN8Y3D6</accession>
<dbReference type="AlphaFoldDB" id="A0AAN8Y3D6"/>
<dbReference type="Proteomes" id="UP001371456">
    <property type="component" value="Unassembled WGS sequence"/>
</dbReference>
<keyword evidence="3" id="KW-1185">Reference proteome</keyword>
<feature type="coiled-coil region" evidence="1">
    <location>
        <begin position="35"/>
        <end position="62"/>
    </location>
</feature>
<sequence length="106" mass="11984">MGFRFRMGESKVLKLEEIPRQPRQELNAQAIADTIAEVEAVIAQAEAIIVEIERVVTMAEEELHRSQHVKHVIKLFSVASLGRQIFSWKSLHLTLLISTTYIAGCI</sequence>
<evidence type="ECO:0000313" key="2">
    <source>
        <dbReference type="EMBL" id="KAK6777491.1"/>
    </source>
</evidence>